<keyword evidence="3" id="KW-1185">Reference proteome</keyword>
<protein>
    <submittedName>
        <fullName evidence="2">Uncharacterized protein</fullName>
    </submittedName>
</protein>
<gene>
    <name evidence="2" type="ORF">TNCT_224981</name>
</gene>
<dbReference type="EMBL" id="BMAO01038401">
    <property type="protein sequence ID" value="GFR24693.1"/>
    <property type="molecule type" value="Genomic_DNA"/>
</dbReference>
<sequence length="163" mass="18057">MDVDPPKILCLCRRRGELESDTETNEILLMNYHQLIDFPDTEANQQLKQVVRNSIRETMQGKDAMAVDLESLSKCNNPNCSIYRKSRNSSPMIEEVKNKTSLPILISSSSPASNQNALFISQTPATPLALISKAMPPSPTTVSNTKPTSLQDKLIKDPDNILA</sequence>
<evidence type="ECO:0000313" key="2">
    <source>
        <dbReference type="EMBL" id="GFR24693.1"/>
    </source>
</evidence>
<dbReference type="AlphaFoldDB" id="A0A8X6HKC1"/>
<organism evidence="2 3">
    <name type="scientific">Trichonephila clavata</name>
    <name type="common">Joro spider</name>
    <name type="synonym">Nephila clavata</name>
    <dbReference type="NCBI Taxonomy" id="2740835"/>
    <lineage>
        <taxon>Eukaryota</taxon>
        <taxon>Metazoa</taxon>
        <taxon>Ecdysozoa</taxon>
        <taxon>Arthropoda</taxon>
        <taxon>Chelicerata</taxon>
        <taxon>Arachnida</taxon>
        <taxon>Araneae</taxon>
        <taxon>Araneomorphae</taxon>
        <taxon>Entelegynae</taxon>
        <taxon>Araneoidea</taxon>
        <taxon>Nephilidae</taxon>
        <taxon>Trichonephila</taxon>
    </lineage>
</organism>
<reference evidence="2" key="1">
    <citation type="submission" date="2020-07" db="EMBL/GenBank/DDBJ databases">
        <title>Multicomponent nature underlies the extraordinary mechanical properties of spider dragline silk.</title>
        <authorList>
            <person name="Kono N."/>
            <person name="Nakamura H."/>
            <person name="Mori M."/>
            <person name="Yoshida Y."/>
            <person name="Ohtoshi R."/>
            <person name="Malay A.D."/>
            <person name="Moran D.A.P."/>
            <person name="Tomita M."/>
            <person name="Numata K."/>
            <person name="Arakawa K."/>
        </authorList>
    </citation>
    <scope>NUCLEOTIDE SEQUENCE</scope>
</reference>
<dbReference type="Proteomes" id="UP000887116">
    <property type="component" value="Unassembled WGS sequence"/>
</dbReference>
<evidence type="ECO:0000313" key="3">
    <source>
        <dbReference type="Proteomes" id="UP000887116"/>
    </source>
</evidence>
<evidence type="ECO:0000256" key="1">
    <source>
        <dbReference type="SAM" id="MobiDB-lite"/>
    </source>
</evidence>
<name>A0A8X6HKC1_TRICU</name>
<comment type="caution">
    <text evidence="2">The sequence shown here is derived from an EMBL/GenBank/DDBJ whole genome shotgun (WGS) entry which is preliminary data.</text>
</comment>
<feature type="region of interest" description="Disordered" evidence="1">
    <location>
        <begin position="134"/>
        <end position="163"/>
    </location>
</feature>
<feature type="compositionally biased region" description="Polar residues" evidence="1">
    <location>
        <begin position="140"/>
        <end position="151"/>
    </location>
</feature>
<accession>A0A8X6HKC1</accession>
<feature type="compositionally biased region" description="Basic and acidic residues" evidence="1">
    <location>
        <begin position="153"/>
        <end position="163"/>
    </location>
</feature>
<proteinExistence type="predicted"/>